<feature type="region of interest" description="Disordered" evidence="1">
    <location>
        <begin position="325"/>
        <end position="376"/>
    </location>
</feature>
<feature type="compositionally biased region" description="Low complexity" evidence="1">
    <location>
        <begin position="162"/>
        <end position="186"/>
    </location>
</feature>
<protein>
    <submittedName>
        <fullName evidence="4">Uncharacterized protein</fullName>
    </submittedName>
</protein>
<dbReference type="Gene3D" id="2.60.120.260">
    <property type="entry name" value="Galactose-binding domain-like"/>
    <property type="match status" value="1"/>
</dbReference>
<evidence type="ECO:0000313" key="4">
    <source>
        <dbReference type="EMBL" id="KAJ7081186.1"/>
    </source>
</evidence>
<evidence type="ECO:0000313" key="5">
    <source>
        <dbReference type="Proteomes" id="UP001222325"/>
    </source>
</evidence>
<gene>
    <name evidence="4" type="ORF">B0H15DRAFT_803785</name>
</gene>
<accession>A0AAD6TVK4</accession>
<keyword evidence="2" id="KW-0472">Membrane</keyword>
<keyword evidence="3" id="KW-0732">Signal</keyword>
<feature type="region of interest" description="Disordered" evidence="1">
    <location>
        <begin position="284"/>
        <end position="307"/>
    </location>
</feature>
<reference evidence="4" key="1">
    <citation type="submission" date="2023-03" db="EMBL/GenBank/DDBJ databases">
        <title>Massive genome expansion in bonnet fungi (Mycena s.s.) driven by repeated elements and novel gene families across ecological guilds.</title>
        <authorList>
            <consortium name="Lawrence Berkeley National Laboratory"/>
            <person name="Harder C.B."/>
            <person name="Miyauchi S."/>
            <person name="Viragh M."/>
            <person name="Kuo A."/>
            <person name="Thoen E."/>
            <person name="Andreopoulos B."/>
            <person name="Lu D."/>
            <person name="Skrede I."/>
            <person name="Drula E."/>
            <person name="Henrissat B."/>
            <person name="Morin E."/>
            <person name="Kohler A."/>
            <person name="Barry K."/>
            <person name="LaButti K."/>
            <person name="Morin E."/>
            <person name="Salamov A."/>
            <person name="Lipzen A."/>
            <person name="Mereny Z."/>
            <person name="Hegedus B."/>
            <person name="Baldrian P."/>
            <person name="Stursova M."/>
            <person name="Weitz H."/>
            <person name="Taylor A."/>
            <person name="Grigoriev I.V."/>
            <person name="Nagy L.G."/>
            <person name="Martin F."/>
            <person name="Kauserud H."/>
        </authorList>
    </citation>
    <scope>NUCLEOTIDE SEQUENCE</scope>
    <source>
        <strain evidence="4">CBHHK173m</strain>
    </source>
</reference>
<feature type="signal peptide" evidence="3">
    <location>
        <begin position="1"/>
        <end position="16"/>
    </location>
</feature>
<keyword evidence="2" id="KW-0812">Transmembrane</keyword>
<name>A0AAD6TVK4_9AGAR</name>
<keyword evidence="5" id="KW-1185">Reference proteome</keyword>
<dbReference type="EMBL" id="JARJCN010000051">
    <property type="protein sequence ID" value="KAJ7081186.1"/>
    <property type="molecule type" value="Genomic_DNA"/>
</dbReference>
<feature type="compositionally biased region" description="Pro residues" evidence="1">
    <location>
        <begin position="288"/>
        <end position="298"/>
    </location>
</feature>
<feature type="region of interest" description="Disordered" evidence="1">
    <location>
        <begin position="161"/>
        <end position="198"/>
    </location>
</feature>
<comment type="caution">
    <text evidence="4">The sequence shown here is derived from an EMBL/GenBank/DDBJ whole genome shotgun (WGS) entry which is preliminary data.</text>
</comment>
<proteinExistence type="predicted"/>
<keyword evidence="2" id="KW-1133">Transmembrane helix</keyword>
<sequence>MLLALLIACVVRHVVGQANRTVDDFSPLISYSPASAVTHLDTTGFEVPKLYNGTVAVMNASTVAQVNMTLKFTGTAIWLFLAKPATSDTFATSYNIFLDGVEVDEEVSVDQNEDADYGDGELGFFKDKLPLGPHSIQLMASDGGTVFFDYARFTSNDPTLETTIPPVSAPSTASTSSPGKAKTTTTLPASQSSAASTPKSTSHLAIIAGAAAAAILLLICALCLWFTLRHRRRPLATSTQQYASGNVLRTPALNAAQQGPYGDMVPQTSEAALLRAPTAASHYSLAAPSPPATTPLPVPQTYGQDQQETQRYPYPHQTYNQAIQHDRGPPVQHAPSAILSPIQGQHHPPHRQTQPRAHLDFTTSPSQSQSPSHAQEDYAAEVDADMMRMMADQRAVEEEYGRPTAWVVDEKGRLESRLNAASPGEVSPRMHAVSPRTYAVSPRTLTWVPVSSGTPASSSVVRPPTPGDAGLSSIAAEMRALRAQVARLEGGQHGYPQGMPPAYD</sequence>
<feature type="transmembrane region" description="Helical" evidence="2">
    <location>
        <begin position="204"/>
        <end position="228"/>
    </location>
</feature>
<dbReference type="Proteomes" id="UP001222325">
    <property type="component" value="Unassembled WGS sequence"/>
</dbReference>
<feature type="compositionally biased region" description="Low complexity" evidence="1">
    <location>
        <begin position="362"/>
        <end position="372"/>
    </location>
</feature>
<evidence type="ECO:0000256" key="2">
    <source>
        <dbReference type="SAM" id="Phobius"/>
    </source>
</evidence>
<evidence type="ECO:0000256" key="3">
    <source>
        <dbReference type="SAM" id="SignalP"/>
    </source>
</evidence>
<evidence type="ECO:0000256" key="1">
    <source>
        <dbReference type="SAM" id="MobiDB-lite"/>
    </source>
</evidence>
<feature type="compositionally biased region" description="Polar residues" evidence="1">
    <location>
        <begin position="187"/>
        <end position="198"/>
    </location>
</feature>
<organism evidence="4 5">
    <name type="scientific">Mycena belliarum</name>
    <dbReference type="NCBI Taxonomy" id="1033014"/>
    <lineage>
        <taxon>Eukaryota</taxon>
        <taxon>Fungi</taxon>
        <taxon>Dikarya</taxon>
        <taxon>Basidiomycota</taxon>
        <taxon>Agaricomycotina</taxon>
        <taxon>Agaricomycetes</taxon>
        <taxon>Agaricomycetidae</taxon>
        <taxon>Agaricales</taxon>
        <taxon>Marasmiineae</taxon>
        <taxon>Mycenaceae</taxon>
        <taxon>Mycena</taxon>
    </lineage>
</organism>
<feature type="chain" id="PRO_5042114599" evidence="3">
    <location>
        <begin position="17"/>
        <end position="504"/>
    </location>
</feature>
<dbReference type="AlphaFoldDB" id="A0AAD6TVK4"/>